<keyword evidence="3" id="KW-1185">Reference proteome</keyword>
<feature type="compositionally biased region" description="Polar residues" evidence="1">
    <location>
        <begin position="49"/>
        <end position="61"/>
    </location>
</feature>
<protein>
    <submittedName>
        <fullName evidence="2">Uncharacterized protein</fullName>
    </submittedName>
</protein>
<proteinExistence type="predicted"/>
<evidence type="ECO:0000256" key="1">
    <source>
        <dbReference type="SAM" id="MobiDB-lite"/>
    </source>
</evidence>
<dbReference type="Proteomes" id="UP000011713">
    <property type="component" value="Unassembled WGS sequence"/>
</dbReference>
<name>M4B3W0_HYAAE</name>
<evidence type="ECO:0000313" key="2">
    <source>
        <dbReference type="EnsemblProtists" id="HpaP800959"/>
    </source>
</evidence>
<dbReference type="HOGENOM" id="CLU_2745473_0_0_1"/>
<reference evidence="2" key="2">
    <citation type="submission" date="2015-06" db="UniProtKB">
        <authorList>
            <consortium name="EnsemblProtists"/>
        </authorList>
    </citation>
    <scope>IDENTIFICATION</scope>
    <source>
        <strain evidence="2">Emoy2</strain>
    </source>
</reference>
<evidence type="ECO:0000313" key="3">
    <source>
        <dbReference type="Proteomes" id="UP000011713"/>
    </source>
</evidence>
<organism evidence="2 3">
    <name type="scientific">Hyaloperonospora arabidopsidis (strain Emoy2)</name>
    <name type="common">Downy mildew agent</name>
    <name type="synonym">Peronospora arabidopsidis</name>
    <dbReference type="NCBI Taxonomy" id="559515"/>
    <lineage>
        <taxon>Eukaryota</taxon>
        <taxon>Sar</taxon>
        <taxon>Stramenopiles</taxon>
        <taxon>Oomycota</taxon>
        <taxon>Peronosporomycetes</taxon>
        <taxon>Peronosporales</taxon>
        <taxon>Peronosporaceae</taxon>
        <taxon>Hyaloperonospora</taxon>
    </lineage>
</organism>
<sequence length="71" mass="7841">MVESGNKKVDSFEKLKDQILHVDSFNKCGRERGLHRITGHAQQVGGGQVDTSRFGSTSSPANFVGRRQTDH</sequence>
<dbReference type="VEuPathDB" id="FungiDB:HpaG800959"/>
<accession>M4B3W0</accession>
<dbReference type="EnsemblProtists" id="HpaT800959">
    <property type="protein sequence ID" value="HpaP800959"/>
    <property type="gene ID" value="HpaG800959"/>
</dbReference>
<dbReference type="InParanoid" id="M4B3W0"/>
<dbReference type="EMBL" id="JH598253">
    <property type="status" value="NOT_ANNOTATED_CDS"/>
    <property type="molecule type" value="Genomic_DNA"/>
</dbReference>
<dbReference type="AlphaFoldDB" id="M4B3W0"/>
<reference evidence="3" key="1">
    <citation type="journal article" date="2010" name="Science">
        <title>Signatures of adaptation to obligate biotrophy in the Hyaloperonospora arabidopsidis genome.</title>
        <authorList>
            <person name="Baxter L."/>
            <person name="Tripathy S."/>
            <person name="Ishaque N."/>
            <person name="Boot N."/>
            <person name="Cabral A."/>
            <person name="Kemen E."/>
            <person name="Thines M."/>
            <person name="Ah-Fong A."/>
            <person name="Anderson R."/>
            <person name="Badejoko W."/>
            <person name="Bittner-Eddy P."/>
            <person name="Boore J.L."/>
            <person name="Chibucos M.C."/>
            <person name="Coates M."/>
            <person name="Dehal P."/>
            <person name="Delehaunty K."/>
            <person name="Dong S."/>
            <person name="Downton P."/>
            <person name="Dumas B."/>
            <person name="Fabro G."/>
            <person name="Fronick C."/>
            <person name="Fuerstenberg S.I."/>
            <person name="Fulton L."/>
            <person name="Gaulin E."/>
            <person name="Govers F."/>
            <person name="Hughes L."/>
            <person name="Humphray S."/>
            <person name="Jiang R.H."/>
            <person name="Judelson H."/>
            <person name="Kamoun S."/>
            <person name="Kyung K."/>
            <person name="Meijer H."/>
            <person name="Minx P."/>
            <person name="Morris P."/>
            <person name="Nelson J."/>
            <person name="Phuntumart V."/>
            <person name="Qutob D."/>
            <person name="Rehmany A."/>
            <person name="Rougon-Cardoso A."/>
            <person name="Ryden P."/>
            <person name="Torto-Alalibo T."/>
            <person name="Studholme D."/>
            <person name="Wang Y."/>
            <person name="Win J."/>
            <person name="Wood J."/>
            <person name="Clifton S.W."/>
            <person name="Rogers J."/>
            <person name="Van den Ackerveken G."/>
            <person name="Jones J.D."/>
            <person name="McDowell J.M."/>
            <person name="Beynon J."/>
            <person name="Tyler B.M."/>
        </authorList>
    </citation>
    <scope>NUCLEOTIDE SEQUENCE [LARGE SCALE GENOMIC DNA]</scope>
    <source>
        <strain evidence="3">Emoy2</strain>
    </source>
</reference>
<feature type="region of interest" description="Disordered" evidence="1">
    <location>
        <begin position="36"/>
        <end position="71"/>
    </location>
</feature>